<dbReference type="EMBL" id="QMPZ01000001">
    <property type="protein sequence ID" value="RLE10842.1"/>
    <property type="molecule type" value="Genomic_DNA"/>
</dbReference>
<dbReference type="InterPro" id="IPR019734">
    <property type="entry name" value="TPR_rpt"/>
</dbReference>
<dbReference type="PANTHER" id="PTHR45586">
    <property type="entry name" value="TPR REPEAT-CONTAINING PROTEIN PA4667"/>
    <property type="match status" value="1"/>
</dbReference>
<dbReference type="PROSITE" id="PS50005">
    <property type="entry name" value="TPR"/>
    <property type="match status" value="1"/>
</dbReference>
<evidence type="ECO:0000256" key="4">
    <source>
        <dbReference type="SAM" id="Phobius"/>
    </source>
</evidence>
<keyword evidence="1" id="KW-0677">Repeat</keyword>
<organism evidence="5 6">
    <name type="scientific">Aerophobetes bacterium</name>
    <dbReference type="NCBI Taxonomy" id="2030807"/>
    <lineage>
        <taxon>Bacteria</taxon>
        <taxon>Candidatus Aerophobota</taxon>
    </lineage>
</organism>
<dbReference type="Pfam" id="PF13424">
    <property type="entry name" value="TPR_12"/>
    <property type="match status" value="1"/>
</dbReference>
<keyword evidence="4" id="KW-1133">Transmembrane helix</keyword>
<dbReference type="InterPro" id="IPR051012">
    <property type="entry name" value="CellSynth/LPSAsmb/PSIAsmb"/>
</dbReference>
<dbReference type="Gene3D" id="1.25.40.10">
    <property type="entry name" value="Tetratricopeptide repeat domain"/>
    <property type="match status" value="2"/>
</dbReference>
<dbReference type="AlphaFoldDB" id="A0A497E6N3"/>
<dbReference type="Proteomes" id="UP000279422">
    <property type="component" value="Unassembled WGS sequence"/>
</dbReference>
<evidence type="ECO:0000256" key="3">
    <source>
        <dbReference type="PROSITE-ProRule" id="PRU00339"/>
    </source>
</evidence>
<evidence type="ECO:0000256" key="2">
    <source>
        <dbReference type="ARBA" id="ARBA00022803"/>
    </source>
</evidence>
<gene>
    <name evidence="5" type="ORF">DRJ00_00055</name>
</gene>
<evidence type="ECO:0000313" key="5">
    <source>
        <dbReference type="EMBL" id="RLE10842.1"/>
    </source>
</evidence>
<dbReference type="PROSITE" id="PS50293">
    <property type="entry name" value="TPR_REGION"/>
    <property type="match status" value="1"/>
</dbReference>
<keyword evidence="4" id="KW-0472">Membrane</keyword>
<keyword evidence="2 3" id="KW-0802">TPR repeat</keyword>
<dbReference type="SMART" id="SM00028">
    <property type="entry name" value="TPR"/>
    <property type="match status" value="3"/>
</dbReference>
<dbReference type="InterPro" id="IPR011990">
    <property type="entry name" value="TPR-like_helical_dom_sf"/>
</dbReference>
<evidence type="ECO:0000256" key="1">
    <source>
        <dbReference type="ARBA" id="ARBA00022737"/>
    </source>
</evidence>
<sequence>MDEHLRERWLLVWEKNKKRFFLYTLLVLAVAGILTGLSIFRNEMDKKAWAKFNLATTYFQQAQSSEDDKGRLAKYQKAKSLYEEVLSRYPWAKVRKEALFYLGNCLYCLGEYKQAGQILQKFCRRYEDDYFFPWAEIKLAFAYEQQGQYEEAIKTYEELLKKYPDNVLAPQALLGMARCLELQGKWNEALSKYEELVSRYPLSSEAALGEVQIQRLKGERKVIMSEG</sequence>
<feature type="repeat" description="TPR" evidence="3">
    <location>
        <begin position="133"/>
        <end position="166"/>
    </location>
</feature>
<dbReference type="SUPFAM" id="SSF48452">
    <property type="entry name" value="TPR-like"/>
    <property type="match status" value="1"/>
</dbReference>
<protein>
    <submittedName>
        <fullName evidence="5">Uncharacterized protein</fullName>
    </submittedName>
</protein>
<keyword evidence="4" id="KW-0812">Transmembrane</keyword>
<dbReference type="PANTHER" id="PTHR45586:SF1">
    <property type="entry name" value="LIPOPOLYSACCHARIDE ASSEMBLY PROTEIN B"/>
    <property type="match status" value="1"/>
</dbReference>
<accession>A0A497E6N3</accession>
<evidence type="ECO:0000313" key="6">
    <source>
        <dbReference type="Proteomes" id="UP000279422"/>
    </source>
</evidence>
<proteinExistence type="predicted"/>
<feature type="transmembrane region" description="Helical" evidence="4">
    <location>
        <begin position="20"/>
        <end position="40"/>
    </location>
</feature>
<name>A0A497E6N3_UNCAE</name>
<comment type="caution">
    <text evidence="5">The sequence shown here is derived from an EMBL/GenBank/DDBJ whole genome shotgun (WGS) entry which is preliminary data.</text>
</comment>
<dbReference type="Pfam" id="PF13432">
    <property type="entry name" value="TPR_16"/>
    <property type="match status" value="1"/>
</dbReference>
<reference evidence="5 6" key="1">
    <citation type="submission" date="2018-06" db="EMBL/GenBank/DDBJ databases">
        <title>Extensive metabolic versatility and redundancy in microbially diverse, dynamic hydrothermal sediments.</title>
        <authorList>
            <person name="Dombrowski N."/>
            <person name="Teske A."/>
            <person name="Baker B.J."/>
        </authorList>
    </citation>
    <scope>NUCLEOTIDE SEQUENCE [LARGE SCALE GENOMIC DNA]</scope>
    <source>
        <strain evidence="5">B47_G16</strain>
    </source>
</reference>